<feature type="domain" description="THUMP" evidence="3">
    <location>
        <begin position="295"/>
        <end position="401"/>
    </location>
</feature>
<dbReference type="EMBL" id="LNRQ01000001">
    <property type="protein sequence ID" value="KZN07991.1"/>
    <property type="molecule type" value="Genomic_DNA"/>
</dbReference>
<dbReference type="KEGG" id="dcr:108202745"/>
<dbReference type="Gramene" id="KZN07991">
    <property type="protein sequence ID" value="KZN07991"/>
    <property type="gene ID" value="DCAR_000660"/>
</dbReference>
<dbReference type="InterPro" id="IPR004114">
    <property type="entry name" value="THUMP_dom"/>
</dbReference>
<feature type="region of interest" description="Disordered" evidence="2">
    <location>
        <begin position="92"/>
        <end position="227"/>
    </location>
</feature>
<reference evidence="5" key="2">
    <citation type="submission" date="2022-03" db="EMBL/GenBank/DDBJ databases">
        <title>Draft title - Genomic analysis of global carrot germplasm unveils the trajectory of domestication and the origin of high carotenoid orange carrot.</title>
        <authorList>
            <person name="Iorizzo M."/>
            <person name="Ellison S."/>
            <person name="Senalik D."/>
            <person name="Macko-Podgorni A."/>
            <person name="Grzebelus D."/>
            <person name="Bostan H."/>
            <person name="Rolling W."/>
            <person name="Curaba J."/>
            <person name="Simon P."/>
        </authorList>
    </citation>
    <scope>NUCLEOTIDE SEQUENCE</scope>
    <source>
        <tissue evidence="5">Leaf</tissue>
    </source>
</reference>
<accession>A0A166FNP5</accession>
<feature type="compositionally biased region" description="Basic and acidic residues" evidence="2">
    <location>
        <begin position="131"/>
        <end position="151"/>
    </location>
</feature>
<dbReference type="AlphaFoldDB" id="A0A166FNP5"/>
<dbReference type="SUPFAM" id="SSF143437">
    <property type="entry name" value="THUMP domain-like"/>
    <property type="match status" value="1"/>
</dbReference>
<dbReference type="STRING" id="79200.A0A166FNP5"/>
<dbReference type="SMART" id="SM00981">
    <property type="entry name" value="THUMP"/>
    <property type="match status" value="1"/>
</dbReference>
<reference evidence="4" key="1">
    <citation type="journal article" date="2016" name="Nat. Genet.">
        <title>A high-quality carrot genome assembly provides new insights into carotenoid accumulation and asterid genome evolution.</title>
        <authorList>
            <person name="Iorizzo M."/>
            <person name="Ellison S."/>
            <person name="Senalik D."/>
            <person name="Zeng P."/>
            <person name="Satapoomin P."/>
            <person name="Huang J."/>
            <person name="Bowman M."/>
            <person name="Iovene M."/>
            <person name="Sanseverino W."/>
            <person name="Cavagnaro P."/>
            <person name="Yildiz M."/>
            <person name="Macko-Podgorni A."/>
            <person name="Moranska E."/>
            <person name="Grzebelus E."/>
            <person name="Grzebelus D."/>
            <person name="Ashrafi H."/>
            <person name="Zheng Z."/>
            <person name="Cheng S."/>
            <person name="Spooner D."/>
            <person name="Van Deynze A."/>
            <person name="Simon P."/>
        </authorList>
    </citation>
    <scope>NUCLEOTIDE SEQUENCE [LARGE SCALE GENOMIC DNA]</scope>
    <source>
        <tissue evidence="4">Leaf</tissue>
    </source>
</reference>
<keyword evidence="1" id="KW-0694">RNA-binding</keyword>
<dbReference type="Pfam" id="PF02926">
    <property type="entry name" value="THUMP"/>
    <property type="match status" value="1"/>
</dbReference>
<protein>
    <recommendedName>
        <fullName evidence="3">THUMP domain-containing protein</fullName>
    </recommendedName>
</protein>
<dbReference type="GO" id="GO:0005634">
    <property type="term" value="C:nucleus"/>
    <property type="evidence" value="ECO:0007669"/>
    <property type="project" value="EnsemblPlants"/>
</dbReference>
<dbReference type="InterPro" id="IPR040183">
    <property type="entry name" value="THUMPD1-like"/>
</dbReference>
<dbReference type="Gene3D" id="3.30.2300.10">
    <property type="entry name" value="THUMP superfamily"/>
    <property type="match status" value="1"/>
</dbReference>
<dbReference type="GO" id="GO:0003723">
    <property type="term" value="F:RNA binding"/>
    <property type="evidence" value="ECO:0007669"/>
    <property type="project" value="UniProtKB-UniRule"/>
</dbReference>
<dbReference type="FunFam" id="3.30.2300.10:FF:000001">
    <property type="entry name" value="THUMP domain-containing protein 1"/>
    <property type="match status" value="1"/>
</dbReference>
<sequence length="418" mass="46758">MAGENKSKANNGAGGKKRKNRYLPQNKGVKKGGYPLKPGVQGFFITCDGGRERQASHEAINVLDTFYEELVSGRKSGGYVKLQDKPINKKVTFTYSDSDEDEDEVNDQTDEGGKDTSNAYNGSAQEGLCSESHKNQNNDDIKEDVKSREVQTEVQPAKEQCLEQCASESIEEDKNKSDTNNDNSQADLCSENHKSANKDDMKEDANGQEVEAEVQPQKKQCLEKDTSKPEKGISYKVAEKSVDQLIEAELEELKDKSKKRFIFLDTGCNGVVFVQMLKKEGDPSPKDIAQHMMESVASTKKHMSRFLLRVLPIEVSCYSSEEEITRAIKPLIEKHFPVETETPHKYAVLYEARANTGVDRMKIIDAVAKSVPEPHKVDLKSPDKNIVVQIARTVCLIGVVEKYKELAKYNLRQLTSPE</sequence>
<organism evidence="4">
    <name type="scientific">Daucus carota subsp. sativus</name>
    <name type="common">Carrot</name>
    <dbReference type="NCBI Taxonomy" id="79200"/>
    <lineage>
        <taxon>Eukaryota</taxon>
        <taxon>Viridiplantae</taxon>
        <taxon>Streptophyta</taxon>
        <taxon>Embryophyta</taxon>
        <taxon>Tracheophyta</taxon>
        <taxon>Spermatophyta</taxon>
        <taxon>Magnoliopsida</taxon>
        <taxon>eudicotyledons</taxon>
        <taxon>Gunneridae</taxon>
        <taxon>Pentapetalae</taxon>
        <taxon>asterids</taxon>
        <taxon>campanulids</taxon>
        <taxon>Apiales</taxon>
        <taxon>Apiaceae</taxon>
        <taxon>Apioideae</taxon>
        <taxon>Scandiceae</taxon>
        <taxon>Daucinae</taxon>
        <taxon>Daucus</taxon>
        <taxon>Daucus sect. Daucus</taxon>
    </lineage>
</organism>
<dbReference type="CDD" id="cd11717">
    <property type="entry name" value="THUMP_THUMPD1_like"/>
    <property type="match status" value="1"/>
</dbReference>
<dbReference type="PANTHER" id="PTHR13452">
    <property type="entry name" value="THUMP DOMAIN CONTAINING PROTEIN 1-RELATED"/>
    <property type="match status" value="1"/>
</dbReference>
<keyword evidence="6" id="KW-1185">Reference proteome</keyword>
<evidence type="ECO:0000256" key="2">
    <source>
        <dbReference type="SAM" id="MobiDB-lite"/>
    </source>
</evidence>
<feature type="compositionally biased region" description="Polar residues" evidence="2">
    <location>
        <begin position="115"/>
        <end position="124"/>
    </location>
</feature>
<dbReference type="Proteomes" id="UP000077755">
    <property type="component" value="Chromosome 1"/>
</dbReference>
<dbReference type="OMA" id="DHQKKDD"/>
<gene>
    <name evidence="4" type="ORF">DCAR_000660</name>
    <name evidence="5" type="ORF">DCAR_0100449</name>
</gene>
<feature type="compositionally biased region" description="Low complexity" evidence="2">
    <location>
        <begin position="1"/>
        <end position="11"/>
    </location>
</feature>
<proteinExistence type="predicted"/>
<dbReference type="OrthoDB" id="367221at2759"/>
<evidence type="ECO:0000313" key="4">
    <source>
        <dbReference type="EMBL" id="KZN07991.1"/>
    </source>
</evidence>
<dbReference type="EMBL" id="CP093343">
    <property type="protein sequence ID" value="WOG81303.1"/>
    <property type="molecule type" value="Genomic_DNA"/>
</dbReference>
<feature type="region of interest" description="Disordered" evidence="2">
    <location>
        <begin position="1"/>
        <end position="34"/>
    </location>
</feature>
<evidence type="ECO:0000256" key="1">
    <source>
        <dbReference type="PROSITE-ProRule" id="PRU00529"/>
    </source>
</evidence>
<feature type="compositionally biased region" description="Acidic residues" evidence="2">
    <location>
        <begin position="97"/>
        <end position="110"/>
    </location>
</feature>
<evidence type="ECO:0000259" key="3">
    <source>
        <dbReference type="PROSITE" id="PS51165"/>
    </source>
</evidence>
<evidence type="ECO:0000313" key="6">
    <source>
        <dbReference type="Proteomes" id="UP000077755"/>
    </source>
</evidence>
<evidence type="ECO:0000313" key="5">
    <source>
        <dbReference type="EMBL" id="WOG81303.1"/>
    </source>
</evidence>
<dbReference type="PROSITE" id="PS51165">
    <property type="entry name" value="THUMP"/>
    <property type="match status" value="1"/>
</dbReference>
<dbReference type="GO" id="GO:0006400">
    <property type="term" value="P:tRNA modification"/>
    <property type="evidence" value="ECO:0007669"/>
    <property type="project" value="InterPro"/>
</dbReference>
<dbReference type="PANTHER" id="PTHR13452:SF10">
    <property type="entry name" value="THUMP DOMAIN-CONTAINING PROTEIN 1"/>
    <property type="match status" value="1"/>
</dbReference>
<name>A0A166FNP5_DAUCS</name>
<feature type="compositionally biased region" description="Basic and acidic residues" evidence="2">
    <location>
        <begin position="190"/>
        <end position="205"/>
    </location>
</feature>